<accession>A0A699VY65</accession>
<reference evidence="1" key="1">
    <citation type="journal article" date="2019" name="Sci. Rep.">
        <title>Draft genome of Tanacetum cinerariifolium, the natural source of mosquito coil.</title>
        <authorList>
            <person name="Yamashiro T."/>
            <person name="Shiraishi A."/>
            <person name="Satake H."/>
            <person name="Nakayama K."/>
        </authorList>
    </citation>
    <scope>NUCLEOTIDE SEQUENCE</scope>
</reference>
<gene>
    <name evidence="1" type="ORF">Tci_908843</name>
</gene>
<dbReference type="AlphaFoldDB" id="A0A699VY65"/>
<organism evidence="1">
    <name type="scientific">Tanacetum cinerariifolium</name>
    <name type="common">Dalmatian daisy</name>
    <name type="synonym">Chrysanthemum cinerariifolium</name>
    <dbReference type="NCBI Taxonomy" id="118510"/>
    <lineage>
        <taxon>Eukaryota</taxon>
        <taxon>Viridiplantae</taxon>
        <taxon>Streptophyta</taxon>
        <taxon>Embryophyta</taxon>
        <taxon>Tracheophyta</taxon>
        <taxon>Spermatophyta</taxon>
        <taxon>Magnoliopsida</taxon>
        <taxon>eudicotyledons</taxon>
        <taxon>Gunneridae</taxon>
        <taxon>Pentapetalae</taxon>
        <taxon>asterids</taxon>
        <taxon>campanulids</taxon>
        <taxon>Asterales</taxon>
        <taxon>Asteraceae</taxon>
        <taxon>Asteroideae</taxon>
        <taxon>Anthemideae</taxon>
        <taxon>Anthemidinae</taxon>
        <taxon>Tanacetum</taxon>
    </lineage>
</organism>
<sequence length="35" mass="3592">MECWGEGLGTVPVEWSAQEKSVGVMGVLVGKAVTG</sequence>
<proteinExistence type="predicted"/>
<dbReference type="EMBL" id="BKCJ011477628">
    <property type="protein sequence ID" value="GFD36874.1"/>
    <property type="molecule type" value="Genomic_DNA"/>
</dbReference>
<evidence type="ECO:0000313" key="1">
    <source>
        <dbReference type="EMBL" id="GFD36874.1"/>
    </source>
</evidence>
<name>A0A699VY65_TANCI</name>
<comment type="caution">
    <text evidence="1">The sequence shown here is derived from an EMBL/GenBank/DDBJ whole genome shotgun (WGS) entry which is preliminary data.</text>
</comment>
<protein>
    <submittedName>
        <fullName evidence="1">Uncharacterized protein</fullName>
    </submittedName>
</protein>
<feature type="non-terminal residue" evidence="1">
    <location>
        <position position="1"/>
    </location>
</feature>